<dbReference type="GO" id="GO:0005829">
    <property type="term" value="C:cytosol"/>
    <property type="evidence" value="ECO:0007669"/>
    <property type="project" value="TreeGrafter"/>
</dbReference>
<dbReference type="RefSeq" id="WP_074722318.1">
    <property type="nucleotide sequence ID" value="NZ_CBCRVS010000010.1"/>
</dbReference>
<dbReference type="Proteomes" id="UP000183658">
    <property type="component" value="Unassembled WGS sequence"/>
</dbReference>
<dbReference type="Gene3D" id="3.40.50.1000">
    <property type="entry name" value="HAD superfamily/HAD-like"/>
    <property type="match status" value="1"/>
</dbReference>
<dbReference type="Gene3D" id="1.10.150.240">
    <property type="entry name" value="Putative phosphatase, domain 2"/>
    <property type="match status" value="1"/>
</dbReference>
<dbReference type="NCBIfam" id="TIGR03351">
    <property type="entry name" value="PhnX-like"/>
    <property type="match status" value="1"/>
</dbReference>
<accession>A0A1H9HH68</accession>
<dbReference type="Pfam" id="PF13419">
    <property type="entry name" value="HAD_2"/>
    <property type="match status" value="1"/>
</dbReference>
<dbReference type="OrthoDB" id="5504491at2"/>
<reference evidence="2" key="1">
    <citation type="submission" date="2016-10" db="EMBL/GenBank/DDBJ databases">
        <authorList>
            <person name="Varghese N."/>
            <person name="Submissions S."/>
        </authorList>
    </citation>
    <scope>NUCLEOTIDE SEQUENCE [LARGE SCALE GENOMIC DNA]</scope>
    <source>
        <strain evidence="2">DSM 15719</strain>
    </source>
</reference>
<dbReference type="InterPro" id="IPR023214">
    <property type="entry name" value="HAD_sf"/>
</dbReference>
<dbReference type="PANTHER" id="PTHR43434">
    <property type="entry name" value="PHOSPHOGLYCOLATE PHOSPHATASE"/>
    <property type="match status" value="1"/>
</dbReference>
<protein>
    <submittedName>
        <fullName evidence="1">Phosphonatase-like hydrolase</fullName>
    </submittedName>
</protein>
<name>A0A1H9HH68_FLAFI</name>
<organism evidence="1 2">
    <name type="scientific">Flavobacterium frigoris</name>
    <dbReference type="NCBI Taxonomy" id="229204"/>
    <lineage>
        <taxon>Bacteria</taxon>
        <taxon>Pseudomonadati</taxon>
        <taxon>Bacteroidota</taxon>
        <taxon>Flavobacteriia</taxon>
        <taxon>Flavobacteriales</taxon>
        <taxon>Flavobacteriaceae</taxon>
        <taxon>Flavobacterium</taxon>
    </lineage>
</organism>
<dbReference type="InterPro" id="IPR023198">
    <property type="entry name" value="PGP-like_dom2"/>
</dbReference>
<dbReference type="GO" id="GO:0006281">
    <property type="term" value="P:DNA repair"/>
    <property type="evidence" value="ECO:0007669"/>
    <property type="project" value="TreeGrafter"/>
</dbReference>
<dbReference type="AlphaFoldDB" id="A0A1H9HH68"/>
<dbReference type="InterPro" id="IPR036412">
    <property type="entry name" value="HAD-like_sf"/>
</dbReference>
<sequence>MKEEIKLVVFDMAGTTVNENNVVYKTVQKAINNAGYNVTLQDVLKYGAGKEKHQAITDVLHNCTNLIKISKIVDVIFTSFKSELEIAYANLDVKTFEGTEQLFKDLRKNDIKVVLNTGYDAKTANGLLQKLDWTVGETIDALVTADDVKNGRPAGDMIFKAMEIVGIKDSKLVLKVGDSKIDIEEGISANCGITAGVLTGAQDREQIQEANPTYILESLTELRAILL</sequence>
<evidence type="ECO:0000313" key="2">
    <source>
        <dbReference type="Proteomes" id="UP000183658"/>
    </source>
</evidence>
<gene>
    <name evidence="1" type="ORF">SAMN05444355_103137</name>
</gene>
<dbReference type="InterPro" id="IPR041492">
    <property type="entry name" value="HAD_2"/>
</dbReference>
<dbReference type="PANTHER" id="PTHR43434:SF19">
    <property type="entry name" value="PHOSPHONOACETALDEHYDE HYDROLASE"/>
    <property type="match status" value="1"/>
</dbReference>
<evidence type="ECO:0000313" key="1">
    <source>
        <dbReference type="EMBL" id="SEQ61637.1"/>
    </source>
</evidence>
<proteinExistence type="predicted"/>
<dbReference type="InterPro" id="IPR022468">
    <property type="entry name" value="PhnX-like"/>
</dbReference>
<keyword evidence="1" id="KW-0378">Hydrolase</keyword>
<dbReference type="InterPro" id="IPR050155">
    <property type="entry name" value="HAD-like_hydrolase_sf"/>
</dbReference>
<keyword evidence="2" id="KW-1185">Reference proteome</keyword>
<dbReference type="SFLD" id="SFLDG01129">
    <property type="entry name" value="C1.5:_HAD__Beta-PGM__Phosphata"/>
    <property type="match status" value="1"/>
</dbReference>
<dbReference type="SUPFAM" id="SSF56784">
    <property type="entry name" value="HAD-like"/>
    <property type="match status" value="1"/>
</dbReference>
<dbReference type="SFLD" id="SFLDS00003">
    <property type="entry name" value="Haloacid_Dehalogenase"/>
    <property type="match status" value="1"/>
</dbReference>
<dbReference type="GO" id="GO:0008967">
    <property type="term" value="F:phosphoglycolate phosphatase activity"/>
    <property type="evidence" value="ECO:0007669"/>
    <property type="project" value="TreeGrafter"/>
</dbReference>
<dbReference type="EMBL" id="FOFZ01000003">
    <property type="protein sequence ID" value="SEQ61637.1"/>
    <property type="molecule type" value="Genomic_DNA"/>
</dbReference>